<gene>
    <name evidence="9" type="ORF">METZ01_LOCUS366540</name>
</gene>
<dbReference type="Pfam" id="PF02749">
    <property type="entry name" value="QRPTase_N"/>
    <property type="match status" value="1"/>
</dbReference>
<dbReference type="GO" id="GO:0009435">
    <property type="term" value="P:NAD+ biosynthetic process"/>
    <property type="evidence" value="ECO:0007669"/>
    <property type="project" value="InterPro"/>
</dbReference>
<evidence type="ECO:0000256" key="1">
    <source>
        <dbReference type="ARBA" id="ARBA00004893"/>
    </source>
</evidence>
<proteinExistence type="inferred from homology"/>
<dbReference type="InterPro" id="IPR036068">
    <property type="entry name" value="Nicotinate_pribotase-like_C"/>
</dbReference>
<sequence>MTKKYISLKNESIYIKMNFMSQEPNKEQIHNLIQIGINEDIGSGDITTRSIISADQIFEADILARDSMVLCGLNILKAVFKYLDSNVCYSSYSFKDGDYVTSGSSILRVKGRAVALLEGERLALNILQRLCGIASLTREYVDRANPVEILDTRKTTPGLRVFEKYAVHCGGGKNHRFGLYDAILVKDNHI</sequence>
<comment type="similarity">
    <text evidence="2">Belongs to the NadC/ModD family.</text>
</comment>
<dbReference type="InterPro" id="IPR013785">
    <property type="entry name" value="Aldolase_TIM"/>
</dbReference>
<comment type="pathway">
    <text evidence="1">Cofactor biosynthesis; NAD(+) biosynthesis; nicotinate D-ribonucleotide from quinolinate: step 1/1.</text>
</comment>
<evidence type="ECO:0000256" key="2">
    <source>
        <dbReference type="ARBA" id="ARBA00009400"/>
    </source>
</evidence>
<dbReference type="AlphaFoldDB" id="A0A382SUX5"/>
<accession>A0A382SUX5</accession>
<dbReference type="FunFam" id="3.90.1170.20:FF:000001">
    <property type="entry name" value="Nicotinate-nucleotide diphosphorylase (Carboxylating)"/>
    <property type="match status" value="1"/>
</dbReference>
<evidence type="ECO:0000259" key="7">
    <source>
        <dbReference type="Pfam" id="PF01729"/>
    </source>
</evidence>
<feature type="domain" description="Quinolinate phosphoribosyl transferase C-terminal" evidence="7">
    <location>
        <begin position="133"/>
        <end position="190"/>
    </location>
</feature>
<name>A0A382SUX5_9ZZZZ</name>
<evidence type="ECO:0000259" key="8">
    <source>
        <dbReference type="Pfam" id="PF02749"/>
    </source>
</evidence>
<dbReference type="Gene3D" id="3.20.20.70">
    <property type="entry name" value="Aldolase class I"/>
    <property type="match status" value="1"/>
</dbReference>
<keyword evidence="6" id="KW-0808">Transferase</keyword>
<evidence type="ECO:0000256" key="4">
    <source>
        <dbReference type="ARBA" id="ARBA00022642"/>
    </source>
</evidence>
<evidence type="ECO:0000313" key="9">
    <source>
        <dbReference type="EMBL" id="SVD13686.1"/>
    </source>
</evidence>
<dbReference type="InterPro" id="IPR037128">
    <property type="entry name" value="Quinolinate_PRibosylTase_N_sf"/>
</dbReference>
<dbReference type="GO" id="GO:0004514">
    <property type="term" value="F:nicotinate-nucleotide diphosphorylase (carboxylating) activity"/>
    <property type="evidence" value="ECO:0007669"/>
    <property type="project" value="UniProtKB-EC"/>
</dbReference>
<dbReference type="SUPFAM" id="SSF51690">
    <property type="entry name" value="Nicotinate/Quinolinate PRTase C-terminal domain-like"/>
    <property type="match status" value="1"/>
</dbReference>
<dbReference type="Pfam" id="PF01729">
    <property type="entry name" value="QRPTase_C"/>
    <property type="match status" value="1"/>
</dbReference>
<evidence type="ECO:0000256" key="6">
    <source>
        <dbReference type="ARBA" id="ARBA00022679"/>
    </source>
</evidence>
<dbReference type="SUPFAM" id="SSF54675">
    <property type="entry name" value="Nicotinate/Quinolinate PRTase N-terminal domain-like"/>
    <property type="match status" value="1"/>
</dbReference>
<dbReference type="EC" id="2.4.2.19" evidence="3"/>
<dbReference type="GO" id="GO:0005737">
    <property type="term" value="C:cytoplasm"/>
    <property type="evidence" value="ECO:0007669"/>
    <property type="project" value="TreeGrafter"/>
</dbReference>
<dbReference type="PANTHER" id="PTHR32179:SF3">
    <property type="entry name" value="NICOTINATE-NUCLEOTIDE PYROPHOSPHORYLASE [CARBOXYLATING]"/>
    <property type="match status" value="1"/>
</dbReference>
<dbReference type="InterPro" id="IPR002638">
    <property type="entry name" value="Quinolinate_PRibosylTrfase_C"/>
</dbReference>
<feature type="non-terminal residue" evidence="9">
    <location>
        <position position="190"/>
    </location>
</feature>
<keyword evidence="5" id="KW-0328">Glycosyltransferase</keyword>
<feature type="domain" description="Quinolinate phosphoribosyl transferase N-terminal" evidence="8">
    <location>
        <begin position="45"/>
        <end position="131"/>
    </location>
</feature>
<dbReference type="PANTHER" id="PTHR32179">
    <property type="entry name" value="NICOTINATE-NUCLEOTIDE PYROPHOSPHORYLASE [CARBOXYLATING]"/>
    <property type="match status" value="1"/>
</dbReference>
<reference evidence="9" key="1">
    <citation type="submission" date="2018-05" db="EMBL/GenBank/DDBJ databases">
        <authorList>
            <person name="Lanie J.A."/>
            <person name="Ng W.-L."/>
            <person name="Kazmierczak K.M."/>
            <person name="Andrzejewski T.M."/>
            <person name="Davidsen T.M."/>
            <person name="Wayne K.J."/>
            <person name="Tettelin H."/>
            <person name="Glass J.I."/>
            <person name="Rusch D."/>
            <person name="Podicherti R."/>
            <person name="Tsui H.-C.T."/>
            <person name="Winkler M.E."/>
        </authorList>
    </citation>
    <scope>NUCLEOTIDE SEQUENCE</scope>
</reference>
<dbReference type="Gene3D" id="3.90.1170.20">
    <property type="entry name" value="Quinolinate phosphoribosyl transferase, N-terminal domain"/>
    <property type="match status" value="1"/>
</dbReference>
<protein>
    <recommendedName>
        <fullName evidence="3">nicotinate-nucleotide diphosphorylase (carboxylating)</fullName>
        <ecNumber evidence="3">2.4.2.19</ecNumber>
    </recommendedName>
</protein>
<organism evidence="9">
    <name type="scientific">marine metagenome</name>
    <dbReference type="NCBI Taxonomy" id="408172"/>
    <lineage>
        <taxon>unclassified sequences</taxon>
        <taxon>metagenomes</taxon>
        <taxon>ecological metagenomes</taxon>
    </lineage>
</organism>
<evidence type="ECO:0000256" key="5">
    <source>
        <dbReference type="ARBA" id="ARBA00022676"/>
    </source>
</evidence>
<dbReference type="EMBL" id="UINC01131775">
    <property type="protein sequence ID" value="SVD13686.1"/>
    <property type="molecule type" value="Genomic_DNA"/>
</dbReference>
<evidence type="ECO:0000256" key="3">
    <source>
        <dbReference type="ARBA" id="ARBA00011944"/>
    </source>
</evidence>
<dbReference type="GO" id="GO:0034213">
    <property type="term" value="P:quinolinate catabolic process"/>
    <property type="evidence" value="ECO:0007669"/>
    <property type="project" value="TreeGrafter"/>
</dbReference>
<keyword evidence="4" id="KW-0662">Pyridine nucleotide biosynthesis</keyword>
<dbReference type="InterPro" id="IPR027277">
    <property type="entry name" value="NadC/ModD"/>
</dbReference>
<dbReference type="InterPro" id="IPR022412">
    <property type="entry name" value="Quinolinate_PRibosylTrfase_N"/>
</dbReference>